<dbReference type="InterPro" id="IPR000909">
    <property type="entry name" value="PLipase_C_PInositol-sp_X_dom"/>
</dbReference>
<feature type="transmembrane region" description="Helical" evidence="1">
    <location>
        <begin position="20"/>
        <end position="45"/>
    </location>
</feature>
<protein>
    <recommendedName>
        <fullName evidence="2">Phosphatidylinositol-specific phospholipase C X domain-containing protein</fullName>
    </recommendedName>
</protein>
<dbReference type="GO" id="GO:0008081">
    <property type="term" value="F:phosphoric diester hydrolase activity"/>
    <property type="evidence" value="ECO:0007669"/>
    <property type="project" value="InterPro"/>
</dbReference>
<evidence type="ECO:0000256" key="1">
    <source>
        <dbReference type="SAM" id="Phobius"/>
    </source>
</evidence>
<keyword evidence="1" id="KW-0812">Transmembrane</keyword>
<sequence length="368" mass="41496">MKYTPLGRPARRRSVTSVVLIALCTFLAMTLFTALLSLGTCIFSWGGQCYHGYESPYSFNVDKAYNPDWMAWIPDDVNITSLSIPGTHDTMTFDMVNNIQLQCQNYNFTTQLHAGMRYFDIRGRLVNHTIGIYHSISYTGYTFTDVLLDMFAFLEDHPTEAIVMRLKEEGRPVGDIARQWNKTFEEVFNEFRFKNPETSPGFSKYLYEVPASSPQSAYLPTMGDLRGKILLLENFPAVERHYGLVWDSDLMELEDLWVIPTIDQLEDKWAAIEANLNLARQAPDDNSVLFLSHLSASFGVLPIEAAAGPLSDKSILGMNDRTGQWLDDSSTTGRTGIVIIDFPGKDLVDIVIEQNAGLAKRSVEGLEW</sequence>
<evidence type="ECO:0000259" key="2">
    <source>
        <dbReference type="SMART" id="SM00148"/>
    </source>
</evidence>
<comment type="caution">
    <text evidence="3">The sequence shown here is derived from an EMBL/GenBank/DDBJ whole genome shotgun (WGS) entry which is preliminary data.</text>
</comment>
<dbReference type="InParanoid" id="A0A2N3N8S3"/>
<feature type="domain" description="Phosphatidylinositol-specific phospholipase C X" evidence="2">
    <location>
        <begin position="75"/>
        <end position="234"/>
    </location>
</feature>
<keyword evidence="1" id="KW-0472">Membrane</keyword>
<dbReference type="Pfam" id="PF00388">
    <property type="entry name" value="PI-PLC-X"/>
    <property type="match status" value="1"/>
</dbReference>
<dbReference type="SUPFAM" id="SSF51695">
    <property type="entry name" value="PLC-like phosphodiesterases"/>
    <property type="match status" value="1"/>
</dbReference>
<name>A0A2N3N8S3_9PEZI</name>
<dbReference type="PANTHER" id="PTHR13593">
    <property type="match status" value="1"/>
</dbReference>
<organism evidence="3 4">
    <name type="scientific">Lomentospora prolificans</name>
    <dbReference type="NCBI Taxonomy" id="41688"/>
    <lineage>
        <taxon>Eukaryota</taxon>
        <taxon>Fungi</taxon>
        <taxon>Dikarya</taxon>
        <taxon>Ascomycota</taxon>
        <taxon>Pezizomycotina</taxon>
        <taxon>Sordariomycetes</taxon>
        <taxon>Hypocreomycetidae</taxon>
        <taxon>Microascales</taxon>
        <taxon>Microascaceae</taxon>
        <taxon>Lomentospora</taxon>
    </lineage>
</organism>
<dbReference type="Proteomes" id="UP000233524">
    <property type="component" value="Unassembled WGS sequence"/>
</dbReference>
<dbReference type="GO" id="GO:0006629">
    <property type="term" value="P:lipid metabolic process"/>
    <property type="evidence" value="ECO:0007669"/>
    <property type="project" value="InterPro"/>
</dbReference>
<dbReference type="OrthoDB" id="1046782at2759"/>
<dbReference type="SMART" id="SM00148">
    <property type="entry name" value="PLCXc"/>
    <property type="match status" value="1"/>
</dbReference>
<dbReference type="CDD" id="cd08586">
    <property type="entry name" value="PI-PLCc_BcPLC_like"/>
    <property type="match status" value="1"/>
</dbReference>
<dbReference type="InterPro" id="IPR017946">
    <property type="entry name" value="PLC-like_Pdiesterase_TIM-brl"/>
</dbReference>
<evidence type="ECO:0000313" key="4">
    <source>
        <dbReference type="Proteomes" id="UP000233524"/>
    </source>
</evidence>
<dbReference type="InterPro" id="IPR051057">
    <property type="entry name" value="PI-PLC_domain"/>
</dbReference>
<dbReference type="EMBL" id="NLAX01000010">
    <property type="protein sequence ID" value="PKS08839.1"/>
    <property type="molecule type" value="Genomic_DNA"/>
</dbReference>
<gene>
    <name evidence="3" type="ORF">jhhlp_003448</name>
</gene>
<proteinExistence type="predicted"/>
<dbReference type="PANTHER" id="PTHR13593:SF113">
    <property type="entry name" value="SI:DKEY-266F7.9"/>
    <property type="match status" value="1"/>
</dbReference>
<accession>A0A2N3N8S3</accession>
<dbReference type="Gene3D" id="3.20.20.190">
    <property type="entry name" value="Phosphatidylinositol (PI) phosphodiesterase"/>
    <property type="match status" value="1"/>
</dbReference>
<reference evidence="3 4" key="1">
    <citation type="journal article" date="2017" name="G3 (Bethesda)">
        <title>First Draft Genome Sequence of the Pathogenic Fungus Lomentospora prolificans (Formerly Scedosporium prolificans).</title>
        <authorList>
            <person name="Luo R."/>
            <person name="Zimin A."/>
            <person name="Workman R."/>
            <person name="Fan Y."/>
            <person name="Pertea G."/>
            <person name="Grossman N."/>
            <person name="Wear M.P."/>
            <person name="Jia B."/>
            <person name="Miller H."/>
            <person name="Casadevall A."/>
            <person name="Timp W."/>
            <person name="Zhang S.X."/>
            <person name="Salzberg S.L."/>
        </authorList>
    </citation>
    <scope>NUCLEOTIDE SEQUENCE [LARGE SCALE GENOMIC DNA]</scope>
    <source>
        <strain evidence="3 4">JHH-5317</strain>
    </source>
</reference>
<dbReference type="AlphaFoldDB" id="A0A2N3N8S3"/>
<keyword evidence="1" id="KW-1133">Transmembrane helix</keyword>
<dbReference type="STRING" id="41688.A0A2N3N8S3"/>
<dbReference type="VEuPathDB" id="FungiDB:jhhlp_003448"/>
<dbReference type="PROSITE" id="PS50007">
    <property type="entry name" value="PIPLC_X_DOMAIN"/>
    <property type="match status" value="1"/>
</dbReference>
<evidence type="ECO:0000313" key="3">
    <source>
        <dbReference type="EMBL" id="PKS08839.1"/>
    </source>
</evidence>
<keyword evidence="4" id="KW-1185">Reference proteome</keyword>